<evidence type="ECO:0008006" key="3">
    <source>
        <dbReference type="Google" id="ProtNLM"/>
    </source>
</evidence>
<evidence type="ECO:0000313" key="1">
    <source>
        <dbReference type="EnsemblProtists" id="PYU1_T006296"/>
    </source>
</evidence>
<sequence>ATRRAVPHLGCTSGVKVRLIPAIPRSALLRVVWTPKSPTKPHPMTVHSLRVDKDEIKAYVKYSKHLRKILLPVFEDLQFRLAFWLLPVRSRFWFLQQSNPRIIYCVRNGCDSIETEQHLFFECALASRLWEHFRNIMAPFVRSRLTWTMIATAKKPVVRDEWKECEGVIGDVWHTFRAVTLHFIWSDRNRCLFDGRQPTSALPARSIIHTT</sequence>
<dbReference type="InParanoid" id="K3WMV4"/>
<accession>K3WMV4</accession>
<dbReference type="VEuPathDB" id="FungiDB:PYU1_G006284"/>
<reference evidence="1" key="3">
    <citation type="submission" date="2015-02" db="UniProtKB">
        <authorList>
            <consortium name="EnsemblProtists"/>
        </authorList>
    </citation>
    <scope>IDENTIFICATION</scope>
    <source>
        <strain evidence="1">DAOM BR144</strain>
    </source>
</reference>
<name>K3WMV4_GLOUD</name>
<proteinExistence type="predicted"/>
<reference evidence="2" key="1">
    <citation type="journal article" date="2010" name="Genome Biol.">
        <title>Genome sequence of the necrotrophic plant pathogen Pythium ultimum reveals original pathogenicity mechanisms and effector repertoire.</title>
        <authorList>
            <person name="Levesque C.A."/>
            <person name="Brouwer H."/>
            <person name="Cano L."/>
            <person name="Hamilton J.P."/>
            <person name="Holt C."/>
            <person name="Huitema E."/>
            <person name="Raffaele S."/>
            <person name="Robideau G.P."/>
            <person name="Thines M."/>
            <person name="Win J."/>
            <person name="Zerillo M.M."/>
            <person name="Beakes G.W."/>
            <person name="Boore J.L."/>
            <person name="Busam D."/>
            <person name="Dumas B."/>
            <person name="Ferriera S."/>
            <person name="Fuerstenberg S.I."/>
            <person name="Gachon C.M."/>
            <person name="Gaulin E."/>
            <person name="Govers F."/>
            <person name="Grenville-Briggs L."/>
            <person name="Horner N."/>
            <person name="Hostetler J."/>
            <person name="Jiang R.H."/>
            <person name="Johnson J."/>
            <person name="Krajaejun T."/>
            <person name="Lin H."/>
            <person name="Meijer H.J."/>
            <person name="Moore B."/>
            <person name="Morris P."/>
            <person name="Phuntmart V."/>
            <person name="Puiu D."/>
            <person name="Shetty J."/>
            <person name="Stajich J.E."/>
            <person name="Tripathy S."/>
            <person name="Wawra S."/>
            <person name="van West P."/>
            <person name="Whitty B.R."/>
            <person name="Coutinho P.M."/>
            <person name="Henrissat B."/>
            <person name="Martin F."/>
            <person name="Thomas P.D."/>
            <person name="Tyler B.M."/>
            <person name="De Vries R.P."/>
            <person name="Kamoun S."/>
            <person name="Yandell M."/>
            <person name="Tisserat N."/>
            <person name="Buell C.R."/>
        </authorList>
    </citation>
    <scope>NUCLEOTIDE SEQUENCE</scope>
    <source>
        <strain evidence="2">DAOM:BR144</strain>
    </source>
</reference>
<dbReference type="eggNOG" id="ENOG502SGYP">
    <property type="taxonomic scope" value="Eukaryota"/>
</dbReference>
<dbReference type="Proteomes" id="UP000019132">
    <property type="component" value="Unassembled WGS sequence"/>
</dbReference>
<dbReference type="EnsemblProtists" id="PYU1_T006296">
    <property type="protein sequence ID" value="PYU1_T006296"/>
    <property type="gene ID" value="PYU1_G006284"/>
</dbReference>
<evidence type="ECO:0000313" key="2">
    <source>
        <dbReference type="Proteomes" id="UP000019132"/>
    </source>
</evidence>
<keyword evidence="2" id="KW-1185">Reference proteome</keyword>
<reference evidence="2" key="2">
    <citation type="submission" date="2010-04" db="EMBL/GenBank/DDBJ databases">
        <authorList>
            <person name="Buell R."/>
            <person name="Hamilton J."/>
            <person name="Hostetler J."/>
        </authorList>
    </citation>
    <scope>NUCLEOTIDE SEQUENCE [LARGE SCALE GENOMIC DNA]</scope>
    <source>
        <strain evidence="2">DAOM:BR144</strain>
    </source>
</reference>
<dbReference type="OMA" id="WTERNHY"/>
<organism evidence="1 2">
    <name type="scientific">Globisporangium ultimum (strain ATCC 200006 / CBS 805.95 / DAOM BR144)</name>
    <name type="common">Pythium ultimum</name>
    <dbReference type="NCBI Taxonomy" id="431595"/>
    <lineage>
        <taxon>Eukaryota</taxon>
        <taxon>Sar</taxon>
        <taxon>Stramenopiles</taxon>
        <taxon>Oomycota</taxon>
        <taxon>Peronosporomycetes</taxon>
        <taxon>Pythiales</taxon>
        <taxon>Pythiaceae</taxon>
        <taxon>Globisporangium</taxon>
    </lineage>
</organism>
<dbReference type="HOGENOM" id="CLU_082001_1_0_1"/>
<dbReference type="AlphaFoldDB" id="K3WMV4"/>
<dbReference type="EMBL" id="GL376625">
    <property type="status" value="NOT_ANNOTATED_CDS"/>
    <property type="molecule type" value="Genomic_DNA"/>
</dbReference>
<protein>
    <recommendedName>
        <fullName evidence="3">Reverse transcriptase zinc-binding domain-containing protein</fullName>
    </recommendedName>
</protein>